<sequence length="268" mass="30204">MLEVRPLRELLSHSQSDSPVAVNALDFPLGGVSVPVPPSYLDIATDAYSGTRVKHLVDSMDMQDVTSWGTAATANAVSWFHIDDDGFGTAVSVQAGKKWWVLARKKNNNPRANEMEDVSTFYRWDVHDIDGNVWELEAICLDPSVVLLMRGCTPHFVLGLMHSIVFGRHFYAMCCIQRSCHGLVHTLVMGYGITNIFHDDGTRWMIRQLMALWYRHFILRCGFDDAHVPDMRTQDGLLDVIAVGCVLEFTTALSRSRYHPSYDPNTDE</sequence>
<keyword evidence="2" id="KW-1185">Reference proteome</keyword>
<dbReference type="OrthoDB" id="3270451at2759"/>
<feature type="non-terminal residue" evidence="1">
    <location>
        <position position="268"/>
    </location>
</feature>
<dbReference type="Proteomes" id="UP000076532">
    <property type="component" value="Unassembled WGS sequence"/>
</dbReference>
<proteinExistence type="predicted"/>
<dbReference type="AlphaFoldDB" id="A0A165YP77"/>
<reference evidence="1 2" key="1">
    <citation type="journal article" date="2016" name="Mol. Biol. Evol.">
        <title>Comparative Genomics of Early-Diverging Mushroom-Forming Fungi Provides Insights into the Origins of Lignocellulose Decay Capabilities.</title>
        <authorList>
            <person name="Nagy L.G."/>
            <person name="Riley R."/>
            <person name="Tritt A."/>
            <person name="Adam C."/>
            <person name="Daum C."/>
            <person name="Floudas D."/>
            <person name="Sun H."/>
            <person name="Yadav J.S."/>
            <person name="Pangilinan J."/>
            <person name="Larsson K.H."/>
            <person name="Matsuura K."/>
            <person name="Barry K."/>
            <person name="Labutti K."/>
            <person name="Kuo R."/>
            <person name="Ohm R.A."/>
            <person name="Bhattacharya S.S."/>
            <person name="Shirouzu T."/>
            <person name="Yoshinaga Y."/>
            <person name="Martin F.M."/>
            <person name="Grigoriev I.V."/>
            <person name="Hibbett D.S."/>
        </authorList>
    </citation>
    <scope>NUCLEOTIDE SEQUENCE [LARGE SCALE GENOMIC DNA]</scope>
    <source>
        <strain evidence="1 2">CBS 109695</strain>
    </source>
</reference>
<evidence type="ECO:0000313" key="1">
    <source>
        <dbReference type="EMBL" id="KZP09768.1"/>
    </source>
</evidence>
<dbReference type="EMBL" id="KV417693">
    <property type="protein sequence ID" value="KZP09768.1"/>
    <property type="molecule type" value="Genomic_DNA"/>
</dbReference>
<accession>A0A165YP77</accession>
<name>A0A165YP77_9AGAM</name>
<organism evidence="1 2">
    <name type="scientific">Athelia psychrophila</name>
    <dbReference type="NCBI Taxonomy" id="1759441"/>
    <lineage>
        <taxon>Eukaryota</taxon>
        <taxon>Fungi</taxon>
        <taxon>Dikarya</taxon>
        <taxon>Basidiomycota</taxon>
        <taxon>Agaricomycotina</taxon>
        <taxon>Agaricomycetes</taxon>
        <taxon>Agaricomycetidae</taxon>
        <taxon>Atheliales</taxon>
        <taxon>Atheliaceae</taxon>
        <taxon>Athelia</taxon>
    </lineage>
</organism>
<evidence type="ECO:0000313" key="2">
    <source>
        <dbReference type="Proteomes" id="UP000076532"/>
    </source>
</evidence>
<protein>
    <submittedName>
        <fullName evidence="1">Uncharacterized protein</fullName>
    </submittedName>
</protein>
<gene>
    <name evidence="1" type="ORF">FIBSPDRAFT_759483</name>
</gene>
<dbReference type="Gene3D" id="2.60.120.650">
    <property type="entry name" value="Cupin"/>
    <property type="match status" value="1"/>
</dbReference>